<gene>
    <name evidence="1" type="ORF">MEPE_03817</name>
</gene>
<keyword evidence="2" id="KW-1185">Reference proteome</keyword>
<accession>A0AAJ5C616</accession>
<organism evidence="1 2">
    <name type="scientific">Melanopsichium pennsylvanicum</name>
    <dbReference type="NCBI Taxonomy" id="63383"/>
    <lineage>
        <taxon>Eukaryota</taxon>
        <taxon>Fungi</taxon>
        <taxon>Dikarya</taxon>
        <taxon>Basidiomycota</taxon>
        <taxon>Ustilaginomycotina</taxon>
        <taxon>Ustilaginomycetes</taxon>
        <taxon>Ustilaginales</taxon>
        <taxon>Ustilaginaceae</taxon>
        <taxon>Melanopsichium</taxon>
    </lineage>
</organism>
<evidence type="ECO:0000313" key="2">
    <source>
        <dbReference type="Proteomes" id="UP001294444"/>
    </source>
</evidence>
<name>A0AAJ5C616_9BASI</name>
<dbReference type="PANTHER" id="PTHR33266:SF1">
    <property type="entry name" value="F-BOX DOMAIN-CONTAINING PROTEIN"/>
    <property type="match status" value="1"/>
</dbReference>
<dbReference type="PANTHER" id="PTHR33266">
    <property type="entry name" value="CHROMOSOME 15, WHOLE GENOME SHOTGUN SEQUENCE"/>
    <property type="match status" value="1"/>
</dbReference>
<proteinExistence type="predicted"/>
<comment type="caution">
    <text evidence="1">The sequence shown here is derived from an EMBL/GenBank/DDBJ whole genome shotgun (WGS) entry which is preliminary data.</text>
</comment>
<dbReference type="Proteomes" id="UP001294444">
    <property type="component" value="Unassembled WGS sequence"/>
</dbReference>
<dbReference type="AlphaFoldDB" id="A0AAJ5C616"/>
<evidence type="ECO:0000313" key="1">
    <source>
        <dbReference type="EMBL" id="SNX85108.1"/>
    </source>
</evidence>
<dbReference type="EMBL" id="OAPG01000008">
    <property type="protein sequence ID" value="SNX85108.1"/>
    <property type="molecule type" value="Genomic_DNA"/>
</dbReference>
<sequence length="533" mass="59790">MRMFSTIFSASPSSISTNSLAPFVAICNWAKRAKLHKSLMFWLVLMRTSNSAAHLIEHVDTQGSIRRKNSAPVPIFVGLGFVILVQEQRPLSRASQAWLHQHVTKYGRLLWTSLEREEFWVNAILKLQGTHKFSEEKAEQCFSLMTSPLSLGLVPVHSERSHLFGDQKLLMHQAVDCHMRIFGFVSKEGKMQIKSPSQPVLAISASLIMLPRAHEESRYVLGIWNTYSSILENFRTRCLVASVVAVFKGIYGELASRIVLTIAWDAAKRRILDQMEPRRAKRPLRLPSTSDYAKVLAQAVLLDEIIAGLADLDEQGSSIRWALQTEAGPFHSLAWVNFTHFDILPDQITETSSQYLWYCWKRGVGLQMAHSQSSIDGIIPVFMGNFDQPFVDPDTADDGGDHEMNAARYMTYVSWEAKNPCEAHAGADLGKTPLMLKLAGPTIKRALQPPNRQDLLTDRGLMSVLLDLGTTTPFVSKPRGLRPQVQVINGTECPQICIPSVRDKYAYPCRDVFKVRPIFADLILGLIASPSYQ</sequence>
<reference evidence="1" key="1">
    <citation type="submission" date="2023-10" db="EMBL/GenBank/DDBJ databases">
        <authorList>
            <person name="Guldener U."/>
        </authorList>
    </citation>
    <scope>NUCLEOTIDE SEQUENCE</scope>
    <source>
        <strain evidence="1">Mp4</strain>
    </source>
</reference>
<protein>
    <submittedName>
        <fullName evidence="1">Uncharacterized protein</fullName>
    </submittedName>
</protein>